<proteinExistence type="predicted"/>
<name>A0ABQ3M746_9PSEU</name>
<dbReference type="RefSeq" id="WP_191258235.1">
    <property type="nucleotide sequence ID" value="NZ_BNAY01000009.1"/>
</dbReference>
<dbReference type="Proteomes" id="UP000635387">
    <property type="component" value="Unassembled WGS sequence"/>
</dbReference>
<reference evidence="2" key="1">
    <citation type="journal article" date="2019" name="Int. J. Syst. Evol. Microbiol.">
        <title>The Global Catalogue of Microorganisms (GCM) 10K type strain sequencing project: providing services to taxonomists for standard genome sequencing and annotation.</title>
        <authorList>
            <consortium name="The Broad Institute Genomics Platform"/>
            <consortium name="The Broad Institute Genome Sequencing Center for Infectious Disease"/>
            <person name="Wu L."/>
            <person name="Ma J."/>
        </authorList>
    </citation>
    <scope>NUCLEOTIDE SEQUENCE [LARGE SCALE GENOMIC DNA]</scope>
    <source>
        <strain evidence="2">CGMCC 4.7683</strain>
    </source>
</reference>
<evidence type="ECO:0000313" key="1">
    <source>
        <dbReference type="EMBL" id="GHH30863.1"/>
    </source>
</evidence>
<comment type="caution">
    <text evidence="1">The sequence shown here is derived from an EMBL/GenBank/DDBJ whole genome shotgun (WGS) entry which is preliminary data.</text>
</comment>
<keyword evidence="2" id="KW-1185">Reference proteome</keyword>
<organism evidence="1 2">
    <name type="scientific">Amycolatopsis oliviviridis</name>
    <dbReference type="NCBI Taxonomy" id="1471590"/>
    <lineage>
        <taxon>Bacteria</taxon>
        <taxon>Bacillati</taxon>
        <taxon>Actinomycetota</taxon>
        <taxon>Actinomycetes</taxon>
        <taxon>Pseudonocardiales</taxon>
        <taxon>Pseudonocardiaceae</taxon>
        <taxon>Amycolatopsis</taxon>
    </lineage>
</organism>
<dbReference type="EMBL" id="BNAY01000009">
    <property type="protein sequence ID" value="GHH30863.1"/>
    <property type="molecule type" value="Genomic_DNA"/>
</dbReference>
<evidence type="ECO:0000313" key="2">
    <source>
        <dbReference type="Proteomes" id="UP000635387"/>
    </source>
</evidence>
<gene>
    <name evidence="1" type="ORF">GCM10017790_65010</name>
</gene>
<accession>A0ABQ3M746</accession>
<protein>
    <submittedName>
        <fullName evidence="1">Uncharacterized protein</fullName>
    </submittedName>
</protein>
<sequence length="101" mass="10820">MAFNTDRVTCHVSETLDAATGTKTTGAAGRDNTDHLQRGTQEFTYEAARSPYGDAVLAAGSRNQRLANEQWDTHDQMHGSVTNGVHSLVNARDSAIARMGG</sequence>